<evidence type="ECO:0000256" key="1">
    <source>
        <dbReference type="SAM" id="MobiDB-lite"/>
    </source>
</evidence>
<dbReference type="AlphaFoldDB" id="A0A316EHZ3"/>
<dbReference type="RefSeq" id="WP_109585463.1">
    <property type="nucleotide sequence ID" value="NZ_QGGT01000009.1"/>
</dbReference>
<dbReference type="EMBL" id="QGGT01000009">
    <property type="protein sequence ID" value="PWK31651.1"/>
    <property type="molecule type" value="Genomic_DNA"/>
</dbReference>
<dbReference type="Proteomes" id="UP000245754">
    <property type="component" value="Unassembled WGS sequence"/>
</dbReference>
<accession>A0A316EHZ3</accession>
<comment type="caution">
    <text evidence="2">The sequence shown here is derived from an EMBL/GenBank/DDBJ whole genome shotgun (WGS) entry which is preliminary data.</text>
</comment>
<organism evidence="2 3">
    <name type="scientific">Cupriavidus plantarum</name>
    <dbReference type="NCBI Taxonomy" id="942865"/>
    <lineage>
        <taxon>Bacteria</taxon>
        <taxon>Pseudomonadati</taxon>
        <taxon>Pseudomonadota</taxon>
        <taxon>Betaproteobacteria</taxon>
        <taxon>Burkholderiales</taxon>
        <taxon>Burkholderiaceae</taxon>
        <taxon>Cupriavidus</taxon>
    </lineage>
</organism>
<keyword evidence="3" id="KW-1185">Reference proteome</keyword>
<sequence>MSPQLNTYSDASSQAIPPHPPKLDTSLADHRHRKAASAYEMVADRLQFLAGLQALLFLPESKRSTKERLQLHRMLAGETWLFGEEYLLTSSDENLSTVLRKHLALLRPNEKTRGRQPRVVRDDGSEAVIDLLLGREVPAYATTRRECLVVELKRPSQCIDLAVKAQLESYAMTVRQDERFDKASTHWTFLAVSNEMTDQAASTLLQRGRVFGCFHAEPQFRIGLATWSEILGASRARLEAFREKLGYTATKDQGVARLHRTYAKYLPQALR</sequence>
<protein>
    <submittedName>
        <fullName evidence="2">Uncharacterized protein</fullName>
    </submittedName>
</protein>
<feature type="compositionally biased region" description="Polar residues" evidence="1">
    <location>
        <begin position="1"/>
        <end position="15"/>
    </location>
</feature>
<feature type="region of interest" description="Disordered" evidence="1">
    <location>
        <begin position="1"/>
        <end position="24"/>
    </location>
</feature>
<proteinExistence type="predicted"/>
<gene>
    <name evidence="2" type="ORF">C7419_109108</name>
</gene>
<name>A0A316EHZ3_9BURK</name>
<reference evidence="2 3" key="1">
    <citation type="submission" date="2018-05" db="EMBL/GenBank/DDBJ databases">
        <title>Genomic Encyclopedia of Type Strains, Phase IV (KMG-V): Genome sequencing to study the core and pangenomes of soil and plant-associated prokaryotes.</title>
        <authorList>
            <person name="Whitman W."/>
        </authorList>
    </citation>
    <scope>NUCLEOTIDE SEQUENCE [LARGE SCALE GENOMIC DNA]</scope>
    <source>
        <strain evidence="2 3">SLV-132</strain>
    </source>
</reference>
<evidence type="ECO:0000313" key="2">
    <source>
        <dbReference type="EMBL" id="PWK31651.1"/>
    </source>
</evidence>
<evidence type="ECO:0000313" key="3">
    <source>
        <dbReference type="Proteomes" id="UP000245754"/>
    </source>
</evidence>